<feature type="transmembrane region" description="Helical" evidence="7">
    <location>
        <begin position="345"/>
        <end position="368"/>
    </location>
</feature>
<evidence type="ECO:0000256" key="5">
    <source>
        <dbReference type="ARBA" id="ARBA00022989"/>
    </source>
</evidence>
<evidence type="ECO:0000256" key="7">
    <source>
        <dbReference type="SAM" id="Phobius"/>
    </source>
</evidence>
<evidence type="ECO:0000256" key="1">
    <source>
        <dbReference type="ARBA" id="ARBA00004141"/>
    </source>
</evidence>
<evidence type="ECO:0000256" key="4">
    <source>
        <dbReference type="ARBA" id="ARBA00022692"/>
    </source>
</evidence>
<feature type="transmembrane region" description="Helical" evidence="7">
    <location>
        <begin position="498"/>
        <end position="519"/>
    </location>
</feature>
<dbReference type="PROSITE" id="PS00216">
    <property type="entry name" value="SUGAR_TRANSPORT_1"/>
    <property type="match status" value="1"/>
</dbReference>
<dbReference type="InterPro" id="IPR050814">
    <property type="entry name" value="Myo-inositol_Transporter"/>
</dbReference>
<feature type="transmembrane region" description="Helical" evidence="7">
    <location>
        <begin position="61"/>
        <end position="84"/>
    </location>
</feature>
<comment type="similarity">
    <text evidence="2">Belongs to the major facilitator superfamily. Sugar transporter (TC 2.A.1.1) family.</text>
</comment>
<protein>
    <submittedName>
        <fullName evidence="9">MFS transporter</fullName>
    </submittedName>
</protein>
<feature type="transmembrane region" description="Helical" evidence="7">
    <location>
        <begin position="148"/>
        <end position="169"/>
    </location>
</feature>
<keyword evidence="6 7" id="KW-0472">Membrane</keyword>
<evidence type="ECO:0000259" key="8">
    <source>
        <dbReference type="PROSITE" id="PS50850"/>
    </source>
</evidence>
<dbReference type="InterPro" id="IPR005829">
    <property type="entry name" value="Sugar_transporter_CS"/>
</dbReference>
<feature type="transmembrane region" description="Helical" evidence="7">
    <location>
        <begin position="276"/>
        <end position="306"/>
    </location>
</feature>
<dbReference type="PANTHER" id="PTHR48020:SF12">
    <property type="entry name" value="PROTON MYO-INOSITOL COTRANSPORTER"/>
    <property type="match status" value="1"/>
</dbReference>
<evidence type="ECO:0000256" key="6">
    <source>
        <dbReference type="ARBA" id="ARBA00023136"/>
    </source>
</evidence>
<dbReference type="EMBL" id="DTKL01000002">
    <property type="protein sequence ID" value="HGY93083.1"/>
    <property type="molecule type" value="Genomic_DNA"/>
</dbReference>
<dbReference type="GO" id="GO:0016020">
    <property type="term" value="C:membrane"/>
    <property type="evidence" value="ECO:0007669"/>
    <property type="project" value="UniProtKB-SubCell"/>
</dbReference>
<keyword evidence="4 7" id="KW-0812">Transmembrane</keyword>
<evidence type="ECO:0000256" key="2">
    <source>
        <dbReference type="ARBA" id="ARBA00010992"/>
    </source>
</evidence>
<dbReference type="AlphaFoldDB" id="A0A7V4XQ33"/>
<evidence type="ECO:0000256" key="3">
    <source>
        <dbReference type="ARBA" id="ARBA00022448"/>
    </source>
</evidence>
<dbReference type="Gene3D" id="1.20.1250.20">
    <property type="entry name" value="MFS general substrate transporter like domains"/>
    <property type="match status" value="2"/>
</dbReference>
<sequence>MNARRDVLQPKSEKRGSFYRLFLLFIAGMGGLLYGIDIGIIAAALLYLGKTIELTLAQKSIIVAAVLGGGMISSPFAGILADWFGRKKVMVLSGLLFVISVVLIVASQGFLSLFLGRLLQGMSTGVIAVVVPLYLAETLSAHLRGRGTAIFQFMLTFGIVVASLIGFYYTHQAQAAIAQAGHNAARILAAENHAWRGMFFAILYPGLIFFAGSFFLGESPRWLFRHGRSEDALRILSRSSSPEEAAMELAEMQTLSSEYGEPRLRSESGSLLRRKYVIPFLVACVILTCNQTTGINSVLSFLVVILNRAGLSPTLATQGDVLVKVLNCVMTIVAVALVDRKGRKFLLKVGTAGIILSLLAGSAVFYSFESKAVNVKDIVIAAAQKDRVTLPVNASTMHVSTGTRPGSLTVLYTYGNGDHMATVLSNSADPVLKIAPEGKSPAGVLHIKRASYGAVPPESVGWVVALCLAIFIACFAVGPGVVVWLTLSELMPTRIRSVGMGIALLFNQGASTLIAALFLPVVGHYGYAAMFLFWAASTVIYFVTASFFLPETKGKTLEEIELYFEGARG</sequence>
<dbReference type="InterPro" id="IPR003663">
    <property type="entry name" value="Sugar/inositol_transpt"/>
</dbReference>
<feature type="transmembrane region" description="Helical" evidence="7">
    <location>
        <begin position="117"/>
        <end position="136"/>
    </location>
</feature>
<dbReference type="InterPro" id="IPR036259">
    <property type="entry name" value="MFS_trans_sf"/>
</dbReference>
<proteinExistence type="inferred from homology"/>
<organism evidence="9">
    <name type="scientific">Acidobacterium capsulatum</name>
    <dbReference type="NCBI Taxonomy" id="33075"/>
    <lineage>
        <taxon>Bacteria</taxon>
        <taxon>Pseudomonadati</taxon>
        <taxon>Acidobacteriota</taxon>
        <taxon>Terriglobia</taxon>
        <taxon>Terriglobales</taxon>
        <taxon>Acidobacteriaceae</taxon>
        <taxon>Acidobacterium</taxon>
    </lineage>
</organism>
<feature type="transmembrane region" description="Helical" evidence="7">
    <location>
        <begin position="198"/>
        <end position="216"/>
    </location>
</feature>
<dbReference type="InterPro" id="IPR005828">
    <property type="entry name" value="MFS_sugar_transport-like"/>
</dbReference>
<accession>A0A7V4XQ33</accession>
<reference evidence="9" key="1">
    <citation type="journal article" date="2020" name="mSystems">
        <title>Genome- and Community-Level Interaction Insights into Carbon Utilization and Element Cycling Functions of Hydrothermarchaeota in Hydrothermal Sediment.</title>
        <authorList>
            <person name="Zhou Z."/>
            <person name="Liu Y."/>
            <person name="Xu W."/>
            <person name="Pan J."/>
            <person name="Luo Z.H."/>
            <person name="Li M."/>
        </authorList>
    </citation>
    <scope>NUCLEOTIDE SEQUENCE [LARGE SCALE GENOMIC DNA]</scope>
    <source>
        <strain evidence="9">SpSt-855</strain>
    </source>
</reference>
<dbReference type="PRINTS" id="PR00171">
    <property type="entry name" value="SUGRTRNSPORT"/>
</dbReference>
<feature type="transmembrane region" description="Helical" evidence="7">
    <location>
        <begin position="462"/>
        <end position="486"/>
    </location>
</feature>
<dbReference type="SUPFAM" id="SSF103473">
    <property type="entry name" value="MFS general substrate transporter"/>
    <property type="match status" value="1"/>
</dbReference>
<dbReference type="PANTHER" id="PTHR48020">
    <property type="entry name" value="PROTON MYO-INOSITOL COTRANSPORTER"/>
    <property type="match status" value="1"/>
</dbReference>
<comment type="subcellular location">
    <subcellularLocation>
        <location evidence="1">Membrane</location>
        <topology evidence="1">Multi-pass membrane protein</topology>
    </subcellularLocation>
</comment>
<dbReference type="GO" id="GO:0022857">
    <property type="term" value="F:transmembrane transporter activity"/>
    <property type="evidence" value="ECO:0007669"/>
    <property type="project" value="InterPro"/>
</dbReference>
<dbReference type="Pfam" id="PF00083">
    <property type="entry name" value="Sugar_tr"/>
    <property type="match status" value="2"/>
</dbReference>
<feature type="transmembrane region" description="Helical" evidence="7">
    <location>
        <begin position="91"/>
        <end position="111"/>
    </location>
</feature>
<dbReference type="PROSITE" id="PS50850">
    <property type="entry name" value="MFS"/>
    <property type="match status" value="1"/>
</dbReference>
<feature type="transmembrane region" description="Helical" evidence="7">
    <location>
        <begin position="525"/>
        <end position="549"/>
    </location>
</feature>
<keyword evidence="5 7" id="KW-1133">Transmembrane helix</keyword>
<keyword evidence="3" id="KW-0813">Transport</keyword>
<comment type="caution">
    <text evidence="9">The sequence shown here is derived from an EMBL/GenBank/DDBJ whole genome shotgun (WGS) entry which is preliminary data.</text>
</comment>
<feature type="transmembrane region" description="Helical" evidence="7">
    <location>
        <begin position="321"/>
        <end position="338"/>
    </location>
</feature>
<feature type="domain" description="Major facilitator superfamily (MFS) profile" evidence="8">
    <location>
        <begin position="23"/>
        <end position="553"/>
    </location>
</feature>
<dbReference type="PROSITE" id="PS00217">
    <property type="entry name" value="SUGAR_TRANSPORT_2"/>
    <property type="match status" value="1"/>
</dbReference>
<name>A0A7V4XQ33_9BACT</name>
<gene>
    <name evidence="9" type="ORF">ENW50_00105</name>
</gene>
<dbReference type="InterPro" id="IPR020846">
    <property type="entry name" value="MFS_dom"/>
</dbReference>
<feature type="transmembrane region" description="Helical" evidence="7">
    <location>
        <begin position="21"/>
        <end position="49"/>
    </location>
</feature>
<evidence type="ECO:0000313" key="9">
    <source>
        <dbReference type="EMBL" id="HGY93083.1"/>
    </source>
</evidence>